<name>A0ABY2XAY2_9RHOB</name>
<gene>
    <name evidence="1" type="ORF">FGK64_10620</name>
</gene>
<dbReference type="Gene3D" id="3.30.1360.120">
    <property type="entry name" value="Probable tRNA modification gtpase trme, domain 1"/>
    <property type="match status" value="1"/>
</dbReference>
<proteinExistence type="predicted"/>
<keyword evidence="2" id="KW-1185">Reference proteome</keyword>
<dbReference type="SUPFAM" id="SSF103025">
    <property type="entry name" value="Folate-binding domain"/>
    <property type="match status" value="1"/>
</dbReference>
<dbReference type="EMBL" id="VCPC01000002">
    <property type="protein sequence ID" value="TMV13208.1"/>
    <property type="molecule type" value="Genomic_DNA"/>
</dbReference>
<dbReference type="RefSeq" id="WP_138863764.1">
    <property type="nucleotide sequence ID" value="NZ_VCPC01000002.1"/>
</dbReference>
<evidence type="ECO:0000313" key="1">
    <source>
        <dbReference type="EMBL" id="TMV13208.1"/>
    </source>
</evidence>
<evidence type="ECO:0000313" key="2">
    <source>
        <dbReference type="Proteomes" id="UP001191082"/>
    </source>
</evidence>
<protein>
    <submittedName>
        <fullName evidence="1">Sarcosine oxidase subunit gamma</fullName>
    </submittedName>
</protein>
<organism evidence="1 2">
    <name type="scientific">Arenibacterium halophilum</name>
    <dbReference type="NCBI Taxonomy" id="2583821"/>
    <lineage>
        <taxon>Bacteria</taxon>
        <taxon>Pseudomonadati</taxon>
        <taxon>Pseudomonadota</taxon>
        <taxon>Alphaproteobacteria</taxon>
        <taxon>Rhodobacterales</taxon>
        <taxon>Paracoccaceae</taxon>
        <taxon>Arenibacterium</taxon>
    </lineage>
</organism>
<sequence length="176" mass="18632">MVDLVAKSPCDGLLPPEIAGLRLVEPAPQRLTSIAPLRGQETAVAESLGVTLPVPGQSAKAGGVELVWFGMGTYLALGEITTDLSGKAALTDQSDAWTVVELTGPRAEDVLARLAPVDFRLSQFAVGATARTEIAHMMGSITRLAQDRFRVMVFRSMAKTLVHDFTLAMEAVGARG</sequence>
<comment type="caution">
    <text evidence="1">The sequence shown here is derived from an EMBL/GenBank/DDBJ whole genome shotgun (WGS) entry which is preliminary data.</text>
</comment>
<dbReference type="Proteomes" id="UP001191082">
    <property type="component" value="Unassembled WGS sequence"/>
</dbReference>
<reference evidence="1 2" key="1">
    <citation type="submission" date="2019-05" db="EMBL/GenBank/DDBJ databases">
        <title>Marivita sp. nov. isolated from sea sediment.</title>
        <authorList>
            <person name="Kim W."/>
        </authorList>
    </citation>
    <scope>NUCLEOTIDE SEQUENCE [LARGE SCALE GENOMIC DNA]</scope>
    <source>
        <strain evidence="1 2">CAU 1492</strain>
    </source>
</reference>
<dbReference type="Gene3D" id="3.30.70.1520">
    <property type="entry name" value="Heterotetrameric sarcosine oxidase"/>
    <property type="match status" value="1"/>
</dbReference>
<accession>A0ABY2XAY2</accession>
<dbReference type="InterPro" id="IPR027266">
    <property type="entry name" value="TrmE/GcvT-like"/>
</dbReference>